<evidence type="ECO:0000256" key="5">
    <source>
        <dbReference type="ARBA" id="ARBA00022692"/>
    </source>
</evidence>
<feature type="transmembrane region" description="Helical" evidence="8">
    <location>
        <begin position="365"/>
        <end position="389"/>
    </location>
</feature>
<keyword evidence="3" id="KW-0813">Transport</keyword>
<dbReference type="EMBL" id="JAUQTB010000003">
    <property type="protein sequence ID" value="MDO7906256.1"/>
    <property type="molecule type" value="Genomic_DNA"/>
</dbReference>
<protein>
    <submittedName>
        <fullName evidence="10">MDR family MFS transporter</fullName>
    </submittedName>
</protein>
<feature type="transmembrane region" description="Helical" evidence="8">
    <location>
        <begin position="55"/>
        <end position="78"/>
    </location>
</feature>
<comment type="caution">
    <text evidence="10">The sequence shown here is derived from an EMBL/GenBank/DDBJ whole genome shotgun (WGS) entry which is preliminary data.</text>
</comment>
<gene>
    <name evidence="10" type="ORF">Q5741_07465</name>
</gene>
<dbReference type="Pfam" id="PF07690">
    <property type="entry name" value="MFS_1"/>
    <property type="match status" value="1"/>
</dbReference>
<dbReference type="SUPFAM" id="SSF103473">
    <property type="entry name" value="MFS general substrate transporter"/>
    <property type="match status" value="2"/>
</dbReference>
<dbReference type="InterPro" id="IPR036259">
    <property type="entry name" value="MFS_trans_sf"/>
</dbReference>
<name>A0ABT9CAI2_9BACL</name>
<dbReference type="Gene3D" id="1.20.1250.20">
    <property type="entry name" value="MFS general substrate transporter like domains"/>
    <property type="match status" value="1"/>
</dbReference>
<dbReference type="PANTHER" id="PTHR42718">
    <property type="entry name" value="MAJOR FACILITATOR SUPERFAMILY MULTIDRUG TRANSPORTER MFSC"/>
    <property type="match status" value="1"/>
</dbReference>
<feature type="transmembrane region" description="Helical" evidence="8">
    <location>
        <begin position="457"/>
        <end position="476"/>
    </location>
</feature>
<feature type="transmembrane region" description="Helical" evidence="8">
    <location>
        <begin position="110"/>
        <end position="132"/>
    </location>
</feature>
<dbReference type="Proteomes" id="UP001240171">
    <property type="component" value="Unassembled WGS sequence"/>
</dbReference>
<feature type="transmembrane region" description="Helical" evidence="8">
    <location>
        <begin position="410"/>
        <end position="431"/>
    </location>
</feature>
<proteinExistence type="inferred from homology"/>
<feature type="transmembrane region" description="Helical" evidence="8">
    <location>
        <begin position="20"/>
        <end position="43"/>
    </location>
</feature>
<keyword evidence="6 8" id="KW-1133">Transmembrane helix</keyword>
<dbReference type="RefSeq" id="WP_305023458.1">
    <property type="nucleotide sequence ID" value="NZ_JAUQTB010000003.1"/>
</dbReference>
<evidence type="ECO:0000259" key="9">
    <source>
        <dbReference type="PROSITE" id="PS50850"/>
    </source>
</evidence>
<feature type="transmembrane region" description="Helical" evidence="8">
    <location>
        <begin position="237"/>
        <end position="256"/>
    </location>
</feature>
<evidence type="ECO:0000256" key="3">
    <source>
        <dbReference type="ARBA" id="ARBA00022448"/>
    </source>
</evidence>
<feature type="transmembrane region" description="Helical" evidence="8">
    <location>
        <begin position="85"/>
        <end position="104"/>
    </location>
</feature>
<keyword evidence="5 8" id="KW-0812">Transmembrane</keyword>
<accession>A0ABT9CAI2</accession>
<keyword evidence="4" id="KW-1003">Cell membrane</keyword>
<dbReference type="PROSITE" id="PS50850">
    <property type="entry name" value="MFS"/>
    <property type="match status" value="1"/>
</dbReference>
<dbReference type="InterPro" id="IPR011701">
    <property type="entry name" value="MFS"/>
</dbReference>
<feature type="transmembrane region" description="Helical" evidence="8">
    <location>
        <begin position="309"/>
        <end position="328"/>
    </location>
</feature>
<feature type="transmembrane region" description="Helical" evidence="8">
    <location>
        <begin position="144"/>
        <end position="166"/>
    </location>
</feature>
<evidence type="ECO:0000256" key="2">
    <source>
        <dbReference type="ARBA" id="ARBA00008537"/>
    </source>
</evidence>
<dbReference type="NCBIfam" id="TIGR00711">
    <property type="entry name" value="efflux_EmrB"/>
    <property type="match status" value="1"/>
</dbReference>
<feature type="transmembrane region" description="Helical" evidence="8">
    <location>
        <begin position="205"/>
        <end position="225"/>
    </location>
</feature>
<evidence type="ECO:0000313" key="10">
    <source>
        <dbReference type="EMBL" id="MDO7906256.1"/>
    </source>
</evidence>
<reference evidence="10 11" key="1">
    <citation type="submission" date="2023-07" db="EMBL/GenBank/DDBJ databases">
        <title>Paenibacillus sp. JX-17 nov. isolated from soil.</title>
        <authorList>
            <person name="Wan Y."/>
            <person name="Liu B."/>
        </authorList>
    </citation>
    <scope>NUCLEOTIDE SEQUENCE [LARGE SCALE GENOMIC DNA]</scope>
    <source>
        <strain evidence="10 11">JX-17</strain>
    </source>
</reference>
<feature type="domain" description="Major facilitator superfamily (MFS) profile" evidence="9">
    <location>
        <begin position="19"/>
        <end position="480"/>
    </location>
</feature>
<evidence type="ECO:0000256" key="8">
    <source>
        <dbReference type="SAM" id="Phobius"/>
    </source>
</evidence>
<evidence type="ECO:0000256" key="4">
    <source>
        <dbReference type="ARBA" id="ARBA00022475"/>
    </source>
</evidence>
<comment type="similarity">
    <text evidence="2">Belongs to the major facilitator superfamily. EmrB family.</text>
</comment>
<dbReference type="Gene3D" id="1.20.1720.10">
    <property type="entry name" value="Multidrug resistance protein D"/>
    <property type="match status" value="1"/>
</dbReference>
<dbReference type="InterPro" id="IPR004638">
    <property type="entry name" value="EmrB-like"/>
</dbReference>
<comment type="subcellular location">
    <subcellularLocation>
        <location evidence="1">Cell membrane</location>
        <topology evidence="1">Multi-pass membrane protein</topology>
    </subcellularLocation>
</comment>
<evidence type="ECO:0000313" key="11">
    <source>
        <dbReference type="Proteomes" id="UP001240171"/>
    </source>
</evidence>
<organism evidence="10 11">
    <name type="scientific">Paenibacillus lacisoli</name>
    <dbReference type="NCBI Taxonomy" id="3064525"/>
    <lineage>
        <taxon>Bacteria</taxon>
        <taxon>Bacillati</taxon>
        <taxon>Bacillota</taxon>
        <taxon>Bacilli</taxon>
        <taxon>Bacillales</taxon>
        <taxon>Paenibacillaceae</taxon>
        <taxon>Paenibacillus</taxon>
    </lineage>
</organism>
<dbReference type="CDD" id="cd17503">
    <property type="entry name" value="MFS_LmrB_MDR_like"/>
    <property type="match status" value="1"/>
</dbReference>
<dbReference type="PANTHER" id="PTHR42718:SF9">
    <property type="entry name" value="MAJOR FACILITATOR SUPERFAMILY MULTIDRUG TRANSPORTER MFSC"/>
    <property type="match status" value="1"/>
</dbReference>
<feature type="transmembrane region" description="Helical" evidence="8">
    <location>
        <begin position="268"/>
        <end position="289"/>
    </location>
</feature>
<evidence type="ECO:0000256" key="1">
    <source>
        <dbReference type="ARBA" id="ARBA00004651"/>
    </source>
</evidence>
<dbReference type="InterPro" id="IPR020846">
    <property type="entry name" value="MFS_dom"/>
</dbReference>
<keyword evidence="11" id="KW-1185">Reference proteome</keyword>
<keyword evidence="7 8" id="KW-0472">Membrane</keyword>
<feature type="transmembrane region" description="Helical" evidence="8">
    <location>
        <begin position="172"/>
        <end position="193"/>
    </location>
</feature>
<feature type="transmembrane region" description="Helical" evidence="8">
    <location>
        <begin position="340"/>
        <end position="359"/>
    </location>
</feature>
<evidence type="ECO:0000256" key="7">
    <source>
        <dbReference type="ARBA" id="ARBA00023136"/>
    </source>
</evidence>
<sequence length="489" mass="51768">MSEQTASRTHEDDSYKWKVLASVVIGLFMVILDSTIVNVALRALQLDFTASTTEVQWVISLYTMALGVATPLSGFLGTRYGSKRIFLTGLTLFITGSALCALAPSLPLLIAARAIQGIGGGMALPLGTAMLFRAFPVEQRGIAFGVFGIVLVFAPASGPILGGWFVDHDMLSWIFWINVPIGIIGITMGNRLLRKESGTKLPVNWLGILLAPLSFGLILFAASSAGESGVGWSSPRVIYGLIAGGLVLALLVFTQLRSKHPLLDLRLFQYRSFAVGSVVGVVGSLALFGAEFLLPLYLQILRGKTAFEAGLFLLPLAIASGVMVPIAGKLADKFGPRVPIIIGFLLLIFNTYQLSQITLDTSLTYILFLTILRGIGVAFVIQNAQVAALSEVPPARLNGATPLYSASSQVVQSLGVAVLATILSSAVTTSFPSSGGTPDPQALAQFNTQYVTGLEHAYLAALVITVFVTVIAFFLPGRAAQSKTEKAAS</sequence>
<evidence type="ECO:0000256" key="6">
    <source>
        <dbReference type="ARBA" id="ARBA00022989"/>
    </source>
</evidence>